<feature type="domain" description="Xylose isomerase-like TIM barrel" evidence="1">
    <location>
        <begin position="36"/>
        <end position="223"/>
    </location>
</feature>
<dbReference type="InterPro" id="IPR013022">
    <property type="entry name" value="Xyl_isomerase-like_TIM-brl"/>
</dbReference>
<keyword evidence="2" id="KW-0413">Isomerase</keyword>
<keyword evidence="3" id="KW-1185">Reference proteome</keyword>
<sequence length="266" mass="27527">MTPEATAPTAVDASWISVQLYSVREALAADTEATLARLAAIGFTQVEPFGLTGSARQLAPALAAHGLSAPSAHASVVGADLDAVLTAARATGTTLVVEPHVDRARWSTREDVAAIADELNTAAARAADHGITIGYHNHEFELETRLAGRPALEVLAEHLHPSVALEVDTYWAVVGGVDVPDLLDRLGSRVKAVHLKDGDGSRDDKAQVAFGTGAIDTAAILAACGDVELGVIELDDTTGDMLTAVHDSYTNLRAGLSQQAGTGARA</sequence>
<accession>A0ABV4I390</accession>
<dbReference type="InterPro" id="IPR050312">
    <property type="entry name" value="IolE/XylAMocC-like"/>
</dbReference>
<dbReference type="SUPFAM" id="SSF51658">
    <property type="entry name" value="Xylose isomerase-like"/>
    <property type="match status" value="1"/>
</dbReference>
<dbReference type="RefSeq" id="WP_370717769.1">
    <property type="nucleotide sequence ID" value="NZ_JBGGTQ010000002.1"/>
</dbReference>
<reference evidence="2 3" key="1">
    <citation type="submission" date="2024-07" db="EMBL/GenBank/DDBJ databases">
        <authorList>
            <person name="Thanompreechachai J."/>
            <person name="Duangmal K."/>
        </authorList>
    </citation>
    <scope>NUCLEOTIDE SEQUENCE [LARGE SCALE GENOMIC DNA]</scope>
    <source>
        <strain evidence="2 3">TBRC 1896</strain>
    </source>
</reference>
<evidence type="ECO:0000313" key="2">
    <source>
        <dbReference type="EMBL" id="MEZ0491741.1"/>
    </source>
</evidence>
<evidence type="ECO:0000259" key="1">
    <source>
        <dbReference type="Pfam" id="PF01261"/>
    </source>
</evidence>
<dbReference type="Pfam" id="PF01261">
    <property type="entry name" value="AP_endonuc_2"/>
    <property type="match status" value="1"/>
</dbReference>
<protein>
    <submittedName>
        <fullName evidence="2">Sugar phosphate isomerase/epimerase family protein</fullName>
    </submittedName>
</protein>
<dbReference type="EMBL" id="JBGGTQ010000002">
    <property type="protein sequence ID" value="MEZ0491741.1"/>
    <property type="molecule type" value="Genomic_DNA"/>
</dbReference>
<name>A0ABV4I390_9ACTN</name>
<organism evidence="2 3">
    <name type="scientific">Kineococcus mangrovi</name>
    <dbReference type="NCBI Taxonomy" id="1660183"/>
    <lineage>
        <taxon>Bacteria</taxon>
        <taxon>Bacillati</taxon>
        <taxon>Actinomycetota</taxon>
        <taxon>Actinomycetes</taxon>
        <taxon>Kineosporiales</taxon>
        <taxon>Kineosporiaceae</taxon>
        <taxon>Kineococcus</taxon>
    </lineage>
</organism>
<dbReference type="PANTHER" id="PTHR12110:SF41">
    <property type="entry name" value="INOSOSE DEHYDRATASE"/>
    <property type="match status" value="1"/>
</dbReference>
<gene>
    <name evidence="2" type="ORF">AB2L28_05765</name>
</gene>
<dbReference type="InterPro" id="IPR036237">
    <property type="entry name" value="Xyl_isomerase-like_sf"/>
</dbReference>
<proteinExistence type="predicted"/>
<dbReference type="Proteomes" id="UP001566476">
    <property type="component" value="Unassembled WGS sequence"/>
</dbReference>
<dbReference type="Gene3D" id="3.20.20.150">
    <property type="entry name" value="Divalent-metal-dependent TIM barrel enzymes"/>
    <property type="match status" value="1"/>
</dbReference>
<dbReference type="PANTHER" id="PTHR12110">
    <property type="entry name" value="HYDROXYPYRUVATE ISOMERASE"/>
    <property type="match status" value="1"/>
</dbReference>
<comment type="caution">
    <text evidence="2">The sequence shown here is derived from an EMBL/GenBank/DDBJ whole genome shotgun (WGS) entry which is preliminary data.</text>
</comment>
<dbReference type="GO" id="GO:0016853">
    <property type="term" value="F:isomerase activity"/>
    <property type="evidence" value="ECO:0007669"/>
    <property type="project" value="UniProtKB-KW"/>
</dbReference>
<evidence type="ECO:0000313" key="3">
    <source>
        <dbReference type="Proteomes" id="UP001566476"/>
    </source>
</evidence>